<keyword evidence="1" id="KW-0808">Transferase</keyword>
<dbReference type="InterPro" id="IPR029044">
    <property type="entry name" value="Nucleotide-diphossugar_trans"/>
</dbReference>
<protein>
    <submittedName>
        <fullName evidence="4">3-deoxy-manno-octulosonate cytidylyltransferase</fullName>
    </submittedName>
</protein>
<evidence type="ECO:0000256" key="3">
    <source>
        <dbReference type="ARBA" id="ARBA00022985"/>
    </source>
</evidence>
<evidence type="ECO:0000313" key="5">
    <source>
        <dbReference type="Proteomes" id="UP000626148"/>
    </source>
</evidence>
<dbReference type="InterPro" id="IPR003329">
    <property type="entry name" value="Cytidylyl_trans"/>
</dbReference>
<dbReference type="InterPro" id="IPR004528">
    <property type="entry name" value="KdsB"/>
</dbReference>
<name>A0A918KEK4_9GAMM</name>
<evidence type="ECO:0000256" key="2">
    <source>
        <dbReference type="ARBA" id="ARBA00022695"/>
    </source>
</evidence>
<dbReference type="AlphaFoldDB" id="A0A918KEK4"/>
<dbReference type="Proteomes" id="UP000626148">
    <property type="component" value="Unassembled WGS sequence"/>
</dbReference>
<keyword evidence="5" id="KW-1185">Reference proteome</keyword>
<keyword evidence="2 4" id="KW-0548">Nucleotidyltransferase</keyword>
<dbReference type="Pfam" id="PF02348">
    <property type="entry name" value="CTP_transf_3"/>
    <property type="match status" value="1"/>
</dbReference>
<accession>A0A918KEK4</accession>
<dbReference type="RefSeq" id="WP_189610176.1">
    <property type="nucleotide sequence ID" value="NZ_BMXR01000007.1"/>
</dbReference>
<reference evidence="4" key="1">
    <citation type="journal article" date="2014" name="Int. J. Syst. Evol. Microbiol.">
        <title>Complete genome sequence of Corynebacterium casei LMG S-19264T (=DSM 44701T), isolated from a smear-ripened cheese.</title>
        <authorList>
            <consortium name="US DOE Joint Genome Institute (JGI-PGF)"/>
            <person name="Walter F."/>
            <person name="Albersmeier A."/>
            <person name="Kalinowski J."/>
            <person name="Ruckert C."/>
        </authorList>
    </citation>
    <scope>NUCLEOTIDE SEQUENCE</scope>
    <source>
        <strain evidence="4">KCTC 22169</strain>
    </source>
</reference>
<comment type="caution">
    <text evidence="4">The sequence shown here is derived from an EMBL/GenBank/DDBJ whole genome shotgun (WGS) entry which is preliminary data.</text>
</comment>
<keyword evidence="3" id="KW-0448">Lipopolysaccharide biosynthesis</keyword>
<gene>
    <name evidence="4" type="primary">kdsB</name>
    <name evidence="4" type="ORF">GCM10007392_30440</name>
</gene>
<evidence type="ECO:0000313" key="4">
    <source>
        <dbReference type="EMBL" id="GGX60329.1"/>
    </source>
</evidence>
<dbReference type="SUPFAM" id="SSF53448">
    <property type="entry name" value="Nucleotide-diphospho-sugar transferases"/>
    <property type="match status" value="1"/>
</dbReference>
<dbReference type="NCBIfam" id="NF003952">
    <property type="entry name" value="PRK05450.1-5"/>
    <property type="match status" value="1"/>
</dbReference>
<reference evidence="4" key="2">
    <citation type="submission" date="2020-09" db="EMBL/GenBank/DDBJ databases">
        <authorList>
            <person name="Sun Q."/>
            <person name="Kim S."/>
        </authorList>
    </citation>
    <scope>NUCLEOTIDE SEQUENCE</scope>
    <source>
        <strain evidence="4">KCTC 22169</strain>
    </source>
</reference>
<dbReference type="PANTHER" id="PTHR42866:SF2">
    <property type="entry name" value="3-DEOXY-MANNO-OCTULOSONATE CYTIDYLYLTRANSFERASE, MITOCHONDRIAL"/>
    <property type="match status" value="1"/>
</dbReference>
<dbReference type="NCBIfam" id="NF009905">
    <property type="entry name" value="PRK13368.1"/>
    <property type="match status" value="1"/>
</dbReference>
<sequence length="243" mass="27031">MKAVVIIPARYKSSRFPGKPLVKLLGKEMILWVSEVSAEAVGKGNVYVATENQDIVEVVEGAGFSAIMTSGEALTGTDRVAEAAKHIDADIYVNVQGDEPLLDPSDIKRVIEEKAEKPNSVINCFSYVSDREDPNSVNIPKVITSESGYMVYMSRSPLPAYKDVKLKPEEYKKQVCIYAFNKNELDDYLAFGRKSVLEMSEDIEILRFIELKRKVYMIEASPGSHAVDVPEDVAVVEQYLKGN</sequence>
<evidence type="ECO:0000256" key="1">
    <source>
        <dbReference type="ARBA" id="ARBA00022679"/>
    </source>
</evidence>
<dbReference type="PANTHER" id="PTHR42866">
    <property type="entry name" value="3-DEOXY-MANNO-OCTULOSONATE CYTIDYLYLTRANSFERASE"/>
    <property type="match status" value="1"/>
</dbReference>
<dbReference type="GO" id="GO:0005829">
    <property type="term" value="C:cytosol"/>
    <property type="evidence" value="ECO:0007669"/>
    <property type="project" value="TreeGrafter"/>
</dbReference>
<dbReference type="GO" id="GO:0008690">
    <property type="term" value="F:3-deoxy-manno-octulosonate cytidylyltransferase activity"/>
    <property type="evidence" value="ECO:0007669"/>
    <property type="project" value="InterPro"/>
</dbReference>
<organism evidence="4 5">
    <name type="scientific">Saccharospirillum salsuginis</name>
    <dbReference type="NCBI Taxonomy" id="418750"/>
    <lineage>
        <taxon>Bacteria</taxon>
        <taxon>Pseudomonadati</taxon>
        <taxon>Pseudomonadota</taxon>
        <taxon>Gammaproteobacteria</taxon>
        <taxon>Oceanospirillales</taxon>
        <taxon>Saccharospirillaceae</taxon>
        <taxon>Saccharospirillum</taxon>
    </lineage>
</organism>
<proteinExistence type="predicted"/>
<dbReference type="Gene3D" id="3.90.550.10">
    <property type="entry name" value="Spore Coat Polysaccharide Biosynthesis Protein SpsA, Chain A"/>
    <property type="match status" value="1"/>
</dbReference>
<dbReference type="CDD" id="cd02517">
    <property type="entry name" value="CMP-KDO-Synthetase"/>
    <property type="match status" value="1"/>
</dbReference>
<dbReference type="GO" id="GO:0009103">
    <property type="term" value="P:lipopolysaccharide biosynthetic process"/>
    <property type="evidence" value="ECO:0007669"/>
    <property type="project" value="UniProtKB-KW"/>
</dbReference>
<dbReference type="EMBL" id="BMXR01000007">
    <property type="protein sequence ID" value="GGX60329.1"/>
    <property type="molecule type" value="Genomic_DNA"/>
</dbReference>